<feature type="chain" id="PRO_5035163751" description="Lipoprotein" evidence="2">
    <location>
        <begin position="25"/>
        <end position="149"/>
    </location>
</feature>
<dbReference type="EMBL" id="BMHQ01000003">
    <property type="protein sequence ID" value="GGE10112.1"/>
    <property type="molecule type" value="Genomic_DNA"/>
</dbReference>
<comment type="caution">
    <text evidence="3">The sequence shown here is derived from an EMBL/GenBank/DDBJ whole genome shotgun (WGS) entry which is preliminary data.</text>
</comment>
<dbReference type="AlphaFoldDB" id="A0A8J2YAB1"/>
<dbReference type="Pfam" id="PF13798">
    <property type="entry name" value="PCYCGC"/>
    <property type="match status" value="1"/>
</dbReference>
<name>A0A8J2YAB1_9BACL</name>
<organism evidence="3 4">
    <name type="scientific">Marinithermofilum abyssi</name>
    <dbReference type="NCBI Taxonomy" id="1571185"/>
    <lineage>
        <taxon>Bacteria</taxon>
        <taxon>Bacillati</taxon>
        <taxon>Bacillota</taxon>
        <taxon>Bacilli</taxon>
        <taxon>Bacillales</taxon>
        <taxon>Thermoactinomycetaceae</taxon>
        <taxon>Marinithermofilum</taxon>
    </lineage>
</organism>
<gene>
    <name evidence="3" type="ORF">GCM10011571_09300</name>
</gene>
<dbReference type="PROSITE" id="PS51257">
    <property type="entry name" value="PROKAR_LIPOPROTEIN"/>
    <property type="match status" value="1"/>
</dbReference>
<dbReference type="RefSeq" id="WP_188646745.1">
    <property type="nucleotide sequence ID" value="NZ_BMHQ01000003.1"/>
</dbReference>
<reference evidence="3" key="2">
    <citation type="submission" date="2020-09" db="EMBL/GenBank/DDBJ databases">
        <authorList>
            <person name="Sun Q."/>
            <person name="Zhou Y."/>
        </authorList>
    </citation>
    <scope>NUCLEOTIDE SEQUENCE</scope>
    <source>
        <strain evidence="3">CGMCC 1.15179</strain>
    </source>
</reference>
<evidence type="ECO:0000256" key="2">
    <source>
        <dbReference type="SAM" id="SignalP"/>
    </source>
</evidence>
<keyword evidence="4" id="KW-1185">Reference proteome</keyword>
<accession>A0A8J2YAB1</accession>
<dbReference type="InterPro" id="IPR025673">
    <property type="entry name" value="PCYCGC"/>
</dbReference>
<protein>
    <recommendedName>
        <fullName evidence="5">Lipoprotein</fullName>
    </recommendedName>
</protein>
<feature type="signal peptide" evidence="2">
    <location>
        <begin position="1"/>
        <end position="24"/>
    </location>
</feature>
<keyword evidence="2" id="KW-0732">Signal</keyword>
<dbReference type="Proteomes" id="UP000625210">
    <property type="component" value="Unassembled WGS sequence"/>
</dbReference>
<evidence type="ECO:0000313" key="4">
    <source>
        <dbReference type="Proteomes" id="UP000625210"/>
    </source>
</evidence>
<feature type="region of interest" description="Disordered" evidence="1">
    <location>
        <begin position="129"/>
        <end position="149"/>
    </location>
</feature>
<reference evidence="3" key="1">
    <citation type="journal article" date="2014" name="Int. J. Syst. Evol. Microbiol.">
        <title>Complete genome sequence of Corynebacterium casei LMG S-19264T (=DSM 44701T), isolated from a smear-ripened cheese.</title>
        <authorList>
            <consortium name="US DOE Joint Genome Institute (JGI-PGF)"/>
            <person name="Walter F."/>
            <person name="Albersmeier A."/>
            <person name="Kalinowski J."/>
            <person name="Ruckert C."/>
        </authorList>
    </citation>
    <scope>NUCLEOTIDE SEQUENCE</scope>
    <source>
        <strain evidence="3">CGMCC 1.15179</strain>
    </source>
</reference>
<sequence>MKKGMWLFSWVLIVVLAVAGCSSASTDKESVGKQAFPDFVEASQVPGAKKAYAYAANHSKQLEHIPCYCGCGSLGHDSVKSCFLKKEGGKPEFNDHGANCGVCVNVVLDTMKGKQDGMSLKEVRKEIEEKYENGMNMSPTDTPEPPKGM</sequence>
<evidence type="ECO:0000256" key="1">
    <source>
        <dbReference type="SAM" id="MobiDB-lite"/>
    </source>
</evidence>
<proteinExistence type="predicted"/>
<evidence type="ECO:0008006" key="5">
    <source>
        <dbReference type="Google" id="ProtNLM"/>
    </source>
</evidence>
<evidence type="ECO:0000313" key="3">
    <source>
        <dbReference type="EMBL" id="GGE10112.1"/>
    </source>
</evidence>